<keyword evidence="2" id="KW-0813">Transport</keyword>
<sequence>MADISKLTDRILSEANESADLIIAQADEKVKKIEQNSRVQAEAKYKAIVEKGKLDAQNLKERLKSNANLKARDNELRVKQEVILRVYESALDDLKNIDSESYLEYIKEKAGFGDSELIVTKDRVDLVKEKFPEANISTERFVETGFIEICGGVEKNYTFDAQLDYIKDDLQGEIAKVLFGRG</sequence>
<dbReference type="Pfam" id="PF01991">
    <property type="entry name" value="vATP-synt_E"/>
    <property type="match status" value="1"/>
</dbReference>
<accession>A0ABR6TNM7</accession>
<protein>
    <recommendedName>
        <fullName evidence="6">V-ATPase subunit E</fullName>
    </recommendedName>
</protein>
<dbReference type="RefSeq" id="WP_185624787.1">
    <property type="nucleotide sequence ID" value="NZ_JABGBW010000012.1"/>
</dbReference>
<name>A0ABR6TNM7_9FIRM</name>
<keyword evidence="3" id="KW-0406">Ion transport</keyword>
<proteinExistence type="inferred from homology"/>
<dbReference type="SUPFAM" id="SSF160527">
    <property type="entry name" value="V-type ATPase subunit E-like"/>
    <property type="match status" value="1"/>
</dbReference>
<organism evidence="4 5">
    <name type="scientific">Peptostreptococcus canis</name>
    <dbReference type="NCBI Taxonomy" id="1159213"/>
    <lineage>
        <taxon>Bacteria</taxon>
        <taxon>Bacillati</taxon>
        <taxon>Bacillota</taxon>
        <taxon>Clostridia</taxon>
        <taxon>Peptostreptococcales</taxon>
        <taxon>Peptostreptococcaceae</taxon>
        <taxon>Peptostreptococcus</taxon>
    </lineage>
</organism>
<dbReference type="InterPro" id="IPR002842">
    <property type="entry name" value="ATPase_V1_Esu"/>
</dbReference>
<dbReference type="Gene3D" id="1.20.5.620">
    <property type="entry name" value="F1F0 ATP synthase subunit B, membrane domain"/>
    <property type="match status" value="1"/>
</dbReference>
<dbReference type="EMBL" id="JABGBW010000012">
    <property type="protein sequence ID" value="MBC2576768.1"/>
    <property type="molecule type" value="Genomic_DNA"/>
</dbReference>
<reference evidence="4 5" key="1">
    <citation type="submission" date="2020-05" db="EMBL/GenBank/DDBJ databases">
        <title>Draft genome of xy-202 and genomic insight in genome of the genus Peptostreptococcus.</title>
        <authorList>
            <person name="Zhang Z."/>
        </authorList>
    </citation>
    <scope>NUCLEOTIDE SEQUENCE [LARGE SCALE GENOMIC DNA]</scope>
    <source>
        <strain evidence="4 5">DSM 27025</strain>
    </source>
</reference>
<evidence type="ECO:0000256" key="2">
    <source>
        <dbReference type="ARBA" id="ARBA00022448"/>
    </source>
</evidence>
<evidence type="ECO:0000256" key="3">
    <source>
        <dbReference type="ARBA" id="ARBA00023065"/>
    </source>
</evidence>
<evidence type="ECO:0000313" key="5">
    <source>
        <dbReference type="Proteomes" id="UP000713904"/>
    </source>
</evidence>
<comment type="caution">
    <text evidence="4">The sequence shown here is derived from an EMBL/GenBank/DDBJ whole genome shotgun (WGS) entry which is preliminary data.</text>
</comment>
<evidence type="ECO:0000256" key="1">
    <source>
        <dbReference type="ARBA" id="ARBA00005901"/>
    </source>
</evidence>
<keyword evidence="5" id="KW-1185">Reference proteome</keyword>
<gene>
    <name evidence="4" type="ORF">HLB29_08805</name>
</gene>
<evidence type="ECO:0008006" key="6">
    <source>
        <dbReference type="Google" id="ProtNLM"/>
    </source>
</evidence>
<dbReference type="Proteomes" id="UP000713904">
    <property type="component" value="Unassembled WGS sequence"/>
</dbReference>
<evidence type="ECO:0000313" key="4">
    <source>
        <dbReference type="EMBL" id="MBC2576768.1"/>
    </source>
</evidence>
<comment type="similarity">
    <text evidence="1">Belongs to the V-ATPase E subunit family.</text>
</comment>